<gene>
    <name evidence="2" type="ORF">MA03_05745</name>
</gene>
<dbReference type="Proteomes" id="UP000067434">
    <property type="component" value="Chromosome"/>
</dbReference>
<dbReference type="HOGENOM" id="CLU_1700365_0_0_2"/>
<protein>
    <submittedName>
        <fullName evidence="2">Uncharacterized protein</fullName>
    </submittedName>
</protein>
<dbReference type="KEGG" id="thf:MA03_05745"/>
<name>A0A0F7FHR2_9CREN</name>
<evidence type="ECO:0000256" key="1">
    <source>
        <dbReference type="SAM" id="Phobius"/>
    </source>
</evidence>
<keyword evidence="1" id="KW-0472">Membrane</keyword>
<dbReference type="EMBL" id="CP009961">
    <property type="protein sequence ID" value="AKG38864.1"/>
    <property type="molecule type" value="Genomic_DNA"/>
</dbReference>
<keyword evidence="3" id="KW-1185">Reference proteome</keyword>
<dbReference type="PATRIC" id="fig|1550241.5.peg.1201"/>
<sequence>MLALILLAMIIGYTQEISSDDAVRLYKEALNYDEKLRSAGDVETTILNFFTDFAPIVIVSNIPFAGPVTVLFISFNAGYTIKAEYIATGHNALYTSLSESVVIVQLLALAIAGGEGLLQSYLVYRRMRADLFDSLAVITLEVSLAVLSAVLEAV</sequence>
<dbReference type="AlphaFoldDB" id="A0A0F7FHR2"/>
<evidence type="ECO:0000313" key="3">
    <source>
        <dbReference type="Proteomes" id="UP000067434"/>
    </source>
</evidence>
<accession>A0A0F7FHR2</accession>
<keyword evidence="1" id="KW-0812">Transmembrane</keyword>
<keyword evidence="1" id="KW-1133">Transmembrane helix</keyword>
<organism evidence="2 3">
    <name type="scientific">Infirmifilum uzonense</name>
    <dbReference type="NCBI Taxonomy" id="1550241"/>
    <lineage>
        <taxon>Archaea</taxon>
        <taxon>Thermoproteota</taxon>
        <taxon>Thermoprotei</taxon>
        <taxon>Thermofilales</taxon>
        <taxon>Thermofilaceae</taxon>
        <taxon>Infirmifilum</taxon>
    </lineage>
</organism>
<feature type="transmembrane region" description="Helical" evidence="1">
    <location>
        <begin position="102"/>
        <end position="124"/>
    </location>
</feature>
<reference evidence="2 3" key="1">
    <citation type="journal article" date="2015" name="Stand. Genomic Sci.">
        <title>Complete genome sequence of and proposal of Thermofilum uzonense sp. nov. a novel hyperthermophilic crenarchaeon and emended description of the genus Thermofilum.</title>
        <authorList>
            <person name="Toshchakov S.V."/>
            <person name="Korzhenkov A.A."/>
            <person name="Samarov N.I."/>
            <person name="Mazunin I.O."/>
            <person name="Mozhey O.I."/>
            <person name="Shmyr I.S."/>
            <person name="Derbikova K.S."/>
            <person name="Taranov E.A."/>
            <person name="Dominova I.N."/>
            <person name="Bonch-Osmolovskaya E.A."/>
            <person name="Patrushev M.V."/>
            <person name="Podosokorskaya O.A."/>
            <person name="Kublanov I.V."/>
        </authorList>
    </citation>
    <scope>NUCLEOTIDE SEQUENCE [LARGE SCALE GENOMIC DNA]</scope>
    <source>
        <strain evidence="2 3">1807-2</strain>
    </source>
</reference>
<evidence type="ECO:0000313" key="2">
    <source>
        <dbReference type="EMBL" id="AKG38864.1"/>
    </source>
</evidence>
<dbReference type="STRING" id="1550241.MA03_05745"/>
<proteinExistence type="predicted"/>
<feature type="transmembrane region" description="Helical" evidence="1">
    <location>
        <begin position="131"/>
        <end position="151"/>
    </location>
</feature>